<dbReference type="InterPro" id="IPR036388">
    <property type="entry name" value="WH-like_DNA-bd_sf"/>
</dbReference>
<evidence type="ECO:0000256" key="1">
    <source>
        <dbReference type="ARBA" id="ARBA00023125"/>
    </source>
</evidence>
<dbReference type="GO" id="GO:0000160">
    <property type="term" value="P:phosphorelay signal transduction system"/>
    <property type="evidence" value="ECO:0007669"/>
    <property type="project" value="InterPro"/>
</dbReference>
<dbReference type="InterPro" id="IPR016032">
    <property type="entry name" value="Sig_transdc_resp-reg_C-effctor"/>
</dbReference>
<evidence type="ECO:0000313" key="4">
    <source>
        <dbReference type="Proteomes" id="UP000002350"/>
    </source>
</evidence>
<dbReference type="STRING" id="637905.SVI_0719"/>
<organism evidence="3 4">
    <name type="scientific">Shewanella violacea (strain JCM 10179 / CIP 106290 / LMG 19151 / DSS12)</name>
    <dbReference type="NCBI Taxonomy" id="637905"/>
    <lineage>
        <taxon>Bacteria</taxon>
        <taxon>Pseudomonadati</taxon>
        <taxon>Pseudomonadota</taxon>
        <taxon>Gammaproteobacteria</taxon>
        <taxon>Alteromonadales</taxon>
        <taxon>Shewanellaceae</taxon>
        <taxon>Shewanella</taxon>
    </lineage>
</organism>
<dbReference type="Gene3D" id="1.10.10.10">
    <property type="entry name" value="Winged helix-like DNA-binding domain superfamily/Winged helix DNA-binding domain"/>
    <property type="match status" value="1"/>
</dbReference>
<sequence length="247" mass="28555">MQIGCCWFDIKQTRLSNQANDTSWKMPLVEFSVLELLVRFRDQVLSNEQLLQQLPEEQRTQVKLQQAVERVRFFMGEPSDRLLEAIDGEGFILHTRMKASLKKSLTGPSLSMSAKHYGILMAQLLLLLPLIYWMIDPSVTIKPSHKLEIMTTDGLIIYHPIYGSPEQKQEIEGQVQSFSELLSQCKKRPWDEMFYSVSKDKKIVNIILKNNKSSELESKNVKAFSEDSNFSFMDKAWLNRAGICELF</sequence>
<keyword evidence="1" id="KW-0238">DNA-binding</keyword>
<dbReference type="eggNOG" id="COG0745">
    <property type="taxonomic scope" value="Bacteria"/>
</dbReference>
<dbReference type="Proteomes" id="UP000002350">
    <property type="component" value="Chromosome"/>
</dbReference>
<dbReference type="HOGENOM" id="CLU_090658_0_0_6"/>
<keyword evidence="4" id="KW-1185">Reference proteome</keyword>
<gene>
    <name evidence="3" type="ordered locus">SVI_0719</name>
</gene>
<dbReference type="RefSeq" id="WP_013050003.1">
    <property type="nucleotide sequence ID" value="NC_014012.1"/>
</dbReference>
<dbReference type="KEGG" id="svo:SVI_0719"/>
<dbReference type="AlphaFoldDB" id="D4ZG91"/>
<dbReference type="OrthoDB" id="6266241at2"/>
<proteinExistence type="predicted"/>
<name>D4ZG91_SHEVD</name>
<dbReference type="SUPFAM" id="SSF46894">
    <property type="entry name" value="C-terminal effector domain of the bipartite response regulators"/>
    <property type="match status" value="1"/>
</dbReference>
<dbReference type="Pfam" id="PF00486">
    <property type="entry name" value="Trans_reg_C"/>
    <property type="match status" value="1"/>
</dbReference>
<dbReference type="GO" id="GO:0003677">
    <property type="term" value="F:DNA binding"/>
    <property type="evidence" value="ECO:0007669"/>
    <property type="project" value="UniProtKB-KW"/>
</dbReference>
<evidence type="ECO:0000313" key="3">
    <source>
        <dbReference type="EMBL" id="BAJ00690.1"/>
    </source>
</evidence>
<evidence type="ECO:0000259" key="2">
    <source>
        <dbReference type="Pfam" id="PF00486"/>
    </source>
</evidence>
<dbReference type="EMBL" id="AP011177">
    <property type="protein sequence ID" value="BAJ00690.1"/>
    <property type="molecule type" value="Genomic_DNA"/>
</dbReference>
<dbReference type="InterPro" id="IPR001867">
    <property type="entry name" value="OmpR/PhoB-type_DNA-bd"/>
</dbReference>
<reference evidence="4" key="1">
    <citation type="journal article" date="2010" name="Mol. Biosyst.">
        <title>Complete genome sequence and comparative analysis of Shewanella violacea, a psychrophilic and piezophilic bacterium from deep sea floor sediments.</title>
        <authorList>
            <person name="Aono E."/>
            <person name="Baba T."/>
            <person name="Ara T."/>
            <person name="Nishi T."/>
            <person name="Nakamichi T."/>
            <person name="Inamoto E."/>
            <person name="Toyonaga H."/>
            <person name="Hasegawa M."/>
            <person name="Takai Y."/>
            <person name="Okumura Y."/>
            <person name="Baba M."/>
            <person name="Tomita M."/>
            <person name="Kato C."/>
            <person name="Oshima T."/>
            <person name="Nakasone K."/>
            <person name="Mori H."/>
        </authorList>
    </citation>
    <scope>NUCLEOTIDE SEQUENCE [LARGE SCALE GENOMIC DNA]</scope>
    <source>
        <strain evidence="4">JCM 10179 / CIP 106290 / LMG 19151 / DSS12</strain>
    </source>
</reference>
<feature type="domain" description="OmpR/PhoB-type" evidence="2">
    <location>
        <begin position="30"/>
        <end position="93"/>
    </location>
</feature>
<protein>
    <recommendedName>
        <fullName evidence="2">OmpR/PhoB-type domain-containing protein</fullName>
    </recommendedName>
</protein>
<dbReference type="GO" id="GO:0006355">
    <property type="term" value="P:regulation of DNA-templated transcription"/>
    <property type="evidence" value="ECO:0007669"/>
    <property type="project" value="InterPro"/>
</dbReference>
<accession>D4ZG91</accession>